<dbReference type="EMBL" id="FXAH01000001">
    <property type="protein sequence ID" value="SME97477.1"/>
    <property type="molecule type" value="Genomic_DNA"/>
</dbReference>
<dbReference type="Proteomes" id="UP000192911">
    <property type="component" value="Unassembled WGS sequence"/>
</dbReference>
<dbReference type="GO" id="GO:0006355">
    <property type="term" value="P:regulation of DNA-templated transcription"/>
    <property type="evidence" value="ECO:0007669"/>
    <property type="project" value="InterPro"/>
</dbReference>
<feature type="domain" description="HTH luxR-type" evidence="4">
    <location>
        <begin position="183"/>
        <end position="248"/>
    </location>
</feature>
<dbReference type="Gene3D" id="1.10.10.10">
    <property type="entry name" value="Winged helix-like DNA-binding domain superfamily/Winged helix DNA-binding domain"/>
    <property type="match status" value="1"/>
</dbReference>
<keyword evidence="1" id="KW-0805">Transcription regulation</keyword>
<dbReference type="InterPro" id="IPR036388">
    <property type="entry name" value="WH-like_DNA-bd_sf"/>
</dbReference>
<dbReference type="RefSeq" id="WP_085223859.1">
    <property type="nucleotide sequence ID" value="NZ_BSQD01000001.1"/>
</dbReference>
<sequence length="263" mass="28812">MSSQPVTAPVERCAGEGHRAVGAGEARRALELGVATLSRLARPSASVFYQVGPDREPCGFELFGLAEPMHRSYLERYCRIDPQHPARLTSPADRVLMLDRALPRPLRERSAYWSSFLSRYDVVDVMEVWLRKGEGVVGAFSLLRMAPDEPFSPREIESVEAVQPLLEAALMPRWQSALAPRPLPAGSKPLTHREQQIARLVRTGLSNKEIGRSLALEPTTVKTHLLRIFRKAGVSSRTELIAALFLGGSADAALAGGRVAGLE</sequence>
<dbReference type="PANTHER" id="PTHR44688">
    <property type="entry name" value="DNA-BINDING TRANSCRIPTIONAL ACTIVATOR DEVR_DOSR"/>
    <property type="match status" value="1"/>
</dbReference>
<evidence type="ECO:0000256" key="3">
    <source>
        <dbReference type="ARBA" id="ARBA00023163"/>
    </source>
</evidence>
<keyword evidence="6" id="KW-1185">Reference proteome</keyword>
<reference evidence="6" key="1">
    <citation type="submission" date="2017-04" db="EMBL/GenBank/DDBJ databases">
        <authorList>
            <person name="Varghese N."/>
            <person name="Submissions S."/>
        </authorList>
    </citation>
    <scope>NUCLEOTIDE SEQUENCE [LARGE SCALE GENOMIC DNA]</scope>
    <source>
        <strain evidence="6">Ballard 720</strain>
    </source>
</reference>
<dbReference type="Pfam" id="PF00196">
    <property type="entry name" value="GerE"/>
    <property type="match status" value="1"/>
</dbReference>
<dbReference type="GO" id="GO:0003677">
    <property type="term" value="F:DNA binding"/>
    <property type="evidence" value="ECO:0007669"/>
    <property type="project" value="UniProtKB-KW"/>
</dbReference>
<proteinExistence type="predicted"/>
<dbReference type="STRING" id="28094.SAMN06295900_101457"/>
<dbReference type="PROSITE" id="PS50043">
    <property type="entry name" value="HTH_LUXR_2"/>
    <property type="match status" value="1"/>
</dbReference>
<dbReference type="PANTHER" id="PTHR44688:SF16">
    <property type="entry name" value="DNA-BINDING TRANSCRIPTIONAL ACTIVATOR DEVR_DOSR"/>
    <property type="match status" value="1"/>
</dbReference>
<keyword evidence="3" id="KW-0804">Transcription</keyword>
<dbReference type="OrthoDB" id="1806906at2"/>
<dbReference type="SMART" id="SM00421">
    <property type="entry name" value="HTH_LUXR"/>
    <property type="match status" value="1"/>
</dbReference>
<dbReference type="SUPFAM" id="SSF46894">
    <property type="entry name" value="C-terminal effector domain of the bipartite response regulators"/>
    <property type="match status" value="1"/>
</dbReference>
<keyword evidence="2" id="KW-0238">DNA-binding</keyword>
<evidence type="ECO:0000256" key="1">
    <source>
        <dbReference type="ARBA" id="ARBA00023015"/>
    </source>
</evidence>
<dbReference type="AlphaFoldDB" id="A0A1X7CIZ9"/>
<dbReference type="PROSITE" id="PS00622">
    <property type="entry name" value="HTH_LUXR_1"/>
    <property type="match status" value="1"/>
</dbReference>
<dbReference type="PRINTS" id="PR00038">
    <property type="entry name" value="HTHLUXR"/>
</dbReference>
<organism evidence="5 6">
    <name type="scientific">Trinickia caryophylli</name>
    <name type="common">Paraburkholderia caryophylli</name>
    <dbReference type="NCBI Taxonomy" id="28094"/>
    <lineage>
        <taxon>Bacteria</taxon>
        <taxon>Pseudomonadati</taxon>
        <taxon>Pseudomonadota</taxon>
        <taxon>Betaproteobacteria</taxon>
        <taxon>Burkholderiales</taxon>
        <taxon>Burkholderiaceae</taxon>
        <taxon>Trinickia</taxon>
    </lineage>
</organism>
<accession>A0A1X7CIZ9</accession>
<dbReference type="CDD" id="cd06170">
    <property type="entry name" value="LuxR_C_like"/>
    <property type="match status" value="1"/>
</dbReference>
<evidence type="ECO:0000256" key="2">
    <source>
        <dbReference type="ARBA" id="ARBA00023125"/>
    </source>
</evidence>
<evidence type="ECO:0000313" key="6">
    <source>
        <dbReference type="Proteomes" id="UP000192911"/>
    </source>
</evidence>
<gene>
    <name evidence="5" type="ORF">SAMN06295900_101457</name>
</gene>
<dbReference type="InterPro" id="IPR016032">
    <property type="entry name" value="Sig_transdc_resp-reg_C-effctor"/>
</dbReference>
<name>A0A1X7CIZ9_TRICW</name>
<protein>
    <submittedName>
        <fullName evidence="5">Regulatory protein, luxR family</fullName>
    </submittedName>
</protein>
<evidence type="ECO:0000313" key="5">
    <source>
        <dbReference type="EMBL" id="SME97477.1"/>
    </source>
</evidence>
<evidence type="ECO:0000259" key="4">
    <source>
        <dbReference type="PROSITE" id="PS50043"/>
    </source>
</evidence>
<dbReference type="GeneID" id="95549065"/>
<dbReference type="InterPro" id="IPR000792">
    <property type="entry name" value="Tscrpt_reg_LuxR_C"/>
</dbReference>